<reference evidence="2 3" key="1">
    <citation type="submission" date="2017-08" db="EMBL/GenBank/DDBJ databases">
        <title>Reclassification of Bisgaard taxon 37 and 44.</title>
        <authorList>
            <person name="Christensen H."/>
        </authorList>
    </citation>
    <scope>NUCLEOTIDE SEQUENCE [LARGE SCALE GENOMIC DNA]</scope>
    <source>
        <strain evidence="2 3">EEAB3T1</strain>
    </source>
</reference>
<organism evidence="2 3">
    <name type="scientific">Psittacicella gerlachiana</name>
    <dbReference type="NCBI Taxonomy" id="2028574"/>
    <lineage>
        <taxon>Bacteria</taxon>
        <taxon>Pseudomonadati</taxon>
        <taxon>Pseudomonadota</taxon>
        <taxon>Gammaproteobacteria</taxon>
        <taxon>Pasteurellales</taxon>
        <taxon>Psittacicellaceae</taxon>
        <taxon>Psittacicella</taxon>
    </lineage>
</organism>
<evidence type="ECO:0000313" key="3">
    <source>
        <dbReference type="Proteomes" id="UP000265964"/>
    </source>
</evidence>
<dbReference type="OrthoDB" id="9797508at2"/>
<dbReference type="SUPFAM" id="SSF82784">
    <property type="entry name" value="OsmC-like"/>
    <property type="match status" value="1"/>
</dbReference>
<dbReference type="Gene3D" id="2.20.25.10">
    <property type="match status" value="1"/>
</dbReference>
<dbReference type="InterPro" id="IPR015946">
    <property type="entry name" value="KH_dom-like_a/b"/>
</dbReference>
<dbReference type="NCBIfam" id="TIGR03561">
    <property type="entry name" value="organ_hyd_perox"/>
    <property type="match status" value="1"/>
</dbReference>
<dbReference type="InterPro" id="IPR003718">
    <property type="entry name" value="OsmC/Ohr_fam"/>
</dbReference>
<sequence length="139" mass="14916">MKVFYQTQATATGGRAGRTELNDGSLGFDLTPFTAEKQGVNPEQLFALGYAACFDSALNLVAQKMSLPLVSSKTSVQIGIGQVMSGAYKLQAQISVYTTGLTAEQANELVHKAHEVCPYSNAIKNNVEVTLEAIIQEEK</sequence>
<comment type="caution">
    <text evidence="2">The sequence shown here is derived from an EMBL/GenBank/DDBJ whole genome shotgun (WGS) entry which is preliminary data.</text>
</comment>
<dbReference type="PANTHER" id="PTHR33797:SF2">
    <property type="entry name" value="ORGANIC HYDROPEROXIDE RESISTANCE PROTEIN-LIKE"/>
    <property type="match status" value="1"/>
</dbReference>
<dbReference type="InterPro" id="IPR019953">
    <property type="entry name" value="OHR"/>
</dbReference>
<dbReference type="Proteomes" id="UP000265964">
    <property type="component" value="Unassembled WGS sequence"/>
</dbReference>
<dbReference type="EMBL" id="NRJF01000085">
    <property type="protein sequence ID" value="RIY35564.1"/>
    <property type="molecule type" value="Genomic_DNA"/>
</dbReference>
<dbReference type="InterPro" id="IPR036102">
    <property type="entry name" value="OsmC/Ohrsf"/>
</dbReference>
<evidence type="ECO:0000313" key="2">
    <source>
        <dbReference type="EMBL" id="RIY35564.1"/>
    </source>
</evidence>
<name>A0A3A1YH65_9GAMM</name>
<proteinExistence type="inferred from homology"/>
<comment type="similarity">
    <text evidence="1">Belongs to the OsmC/Ohr family.</text>
</comment>
<gene>
    <name evidence="2" type="ORF">CKF59_03510</name>
</gene>
<keyword evidence="3" id="KW-1185">Reference proteome</keyword>
<dbReference type="Pfam" id="PF02566">
    <property type="entry name" value="OsmC"/>
    <property type="match status" value="1"/>
</dbReference>
<accession>A0A3A1YH65</accession>
<dbReference type="Gene3D" id="3.30.300.20">
    <property type="match status" value="1"/>
</dbReference>
<dbReference type="PANTHER" id="PTHR33797">
    <property type="entry name" value="ORGANIC HYDROPEROXIDE RESISTANCE PROTEIN-LIKE"/>
    <property type="match status" value="1"/>
</dbReference>
<dbReference type="GO" id="GO:0006979">
    <property type="term" value="P:response to oxidative stress"/>
    <property type="evidence" value="ECO:0007669"/>
    <property type="project" value="InterPro"/>
</dbReference>
<protein>
    <submittedName>
        <fullName evidence="2">Organic hydroperoxide resistance protein</fullName>
    </submittedName>
</protein>
<evidence type="ECO:0000256" key="1">
    <source>
        <dbReference type="ARBA" id="ARBA00007378"/>
    </source>
</evidence>
<dbReference type="AlphaFoldDB" id="A0A3A1YH65"/>